<dbReference type="PANTHER" id="PTHR31356:SF58">
    <property type="entry name" value="CYTOCHROME C PEROXIDASE, MITOCHONDRIAL"/>
    <property type="match status" value="1"/>
</dbReference>
<dbReference type="PROSITE" id="PS00435">
    <property type="entry name" value="PEROXIDASE_1"/>
    <property type="match status" value="1"/>
</dbReference>
<proteinExistence type="inferred from homology"/>
<accession>A0ABD3P708</accession>
<dbReference type="InterPro" id="IPR010255">
    <property type="entry name" value="Haem_peroxidase_sf"/>
</dbReference>
<comment type="similarity">
    <text evidence="2">Belongs to the peroxidase family.</text>
</comment>
<feature type="region of interest" description="Disordered" evidence="3">
    <location>
        <begin position="500"/>
        <end position="547"/>
    </location>
</feature>
<dbReference type="Gene3D" id="1.10.420.10">
    <property type="entry name" value="Peroxidase, domain 2"/>
    <property type="match status" value="1"/>
</dbReference>
<dbReference type="PRINTS" id="PR00458">
    <property type="entry name" value="PEROXIDASE"/>
</dbReference>
<dbReference type="AlphaFoldDB" id="A0ABD3P708"/>
<dbReference type="InterPro" id="IPR019793">
    <property type="entry name" value="Peroxidases_heam-ligand_BS"/>
</dbReference>
<dbReference type="SUPFAM" id="SSF48113">
    <property type="entry name" value="Heme-dependent peroxidases"/>
    <property type="match status" value="1"/>
</dbReference>
<dbReference type="EMBL" id="JALLAZ020000992">
    <property type="protein sequence ID" value="KAL3782956.1"/>
    <property type="molecule type" value="Genomic_DNA"/>
</dbReference>
<dbReference type="Pfam" id="PF00141">
    <property type="entry name" value="peroxidase"/>
    <property type="match status" value="1"/>
</dbReference>
<dbReference type="GO" id="GO:0016491">
    <property type="term" value="F:oxidoreductase activity"/>
    <property type="evidence" value="ECO:0007669"/>
    <property type="project" value="UniProtKB-KW"/>
</dbReference>
<keyword evidence="1" id="KW-0560">Oxidoreductase</keyword>
<dbReference type="PROSITE" id="PS50873">
    <property type="entry name" value="PEROXIDASE_4"/>
    <property type="match status" value="1"/>
</dbReference>
<evidence type="ECO:0000256" key="3">
    <source>
        <dbReference type="SAM" id="MobiDB-lite"/>
    </source>
</evidence>
<protein>
    <recommendedName>
        <fullName evidence="4">Plant heme peroxidase family profile domain-containing protein</fullName>
    </recommendedName>
</protein>
<feature type="region of interest" description="Disordered" evidence="3">
    <location>
        <begin position="24"/>
        <end position="53"/>
    </location>
</feature>
<evidence type="ECO:0000313" key="5">
    <source>
        <dbReference type="EMBL" id="KAL3782956.1"/>
    </source>
</evidence>
<sequence>MKFNATSFLSSLPIIAKLFGVDSDEEKSSPTASPSVASTTSYSSFSPSFSPSLSPTGICDLECKTDYDCPSLCHRTNRYDPFGTCVAGPSSPSPSAAWTETLAPTICECTDPSIIPDWCEVDVLIDIMETHVLAAHELLPQWTRAAFHDAGTFDKDANVGGANGCLLNHLPMRNEPENAFLHLPLNTLMDIKNEWENHPSTCIKISSSDLLQFAAFFATIRQTHKPESLTSGTPTVAAKRDRLKQFLWGRQDERNCDILWVENLPSNPSTNGGGIPGRCTAAGLEIKTKMMNKNGFTAEEATVLIGAHTIGMIRNTFGHDFAGPWVDNGRDNATPLGPVFDNSYHDFLVNTVVENNANSFAVNVAPFDDPQGIFPSWFRDFSSGIDHLDTDLALAFPPLNPSHPDFSVFTSSFANNNDLFLDKFFAALEKMGRLGVRAKLSPATKKCTDRCGRPFQTGEGGGLGAADILRIVQKLGNSTAFANEAISQVQAKRVVEIRKLTTPDKQLKPTPNPSPKPTTSRPTFFLRPTPKPSNKPAVNTPSFTMKPSEKPIVVNQTRTLLPTPSLTMKPADKPIDFNQTLTIMPFTARPTA</sequence>
<dbReference type="InterPro" id="IPR002016">
    <property type="entry name" value="Haem_peroxidase"/>
</dbReference>
<evidence type="ECO:0000256" key="2">
    <source>
        <dbReference type="RuleBase" id="RU004241"/>
    </source>
</evidence>
<keyword evidence="6" id="KW-1185">Reference proteome</keyword>
<gene>
    <name evidence="5" type="ORF">ACHAW5_002737</name>
</gene>
<organism evidence="5 6">
    <name type="scientific">Stephanodiscus triporus</name>
    <dbReference type="NCBI Taxonomy" id="2934178"/>
    <lineage>
        <taxon>Eukaryota</taxon>
        <taxon>Sar</taxon>
        <taxon>Stramenopiles</taxon>
        <taxon>Ochrophyta</taxon>
        <taxon>Bacillariophyta</taxon>
        <taxon>Coscinodiscophyceae</taxon>
        <taxon>Thalassiosirophycidae</taxon>
        <taxon>Stephanodiscales</taxon>
        <taxon>Stephanodiscaceae</taxon>
        <taxon>Stephanodiscus</taxon>
    </lineage>
</organism>
<feature type="compositionally biased region" description="Low complexity" evidence="3">
    <location>
        <begin position="29"/>
        <end position="53"/>
    </location>
</feature>
<dbReference type="PANTHER" id="PTHR31356">
    <property type="entry name" value="THYLAKOID LUMENAL 29 KDA PROTEIN, CHLOROPLASTIC-RELATED"/>
    <property type="match status" value="1"/>
</dbReference>
<evidence type="ECO:0000256" key="1">
    <source>
        <dbReference type="ARBA" id="ARBA00023002"/>
    </source>
</evidence>
<dbReference type="InterPro" id="IPR044831">
    <property type="entry name" value="Ccp1-like"/>
</dbReference>
<evidence type="ECO:0000259" key="4">
    <source>
        <dbReference type="PROSITE" id="PS50873"/>
    </source>
</evidence>
<name>A0ABD3P708_9STRA</name>
<feature type="compositionally biased region" description="Polar residues" evidence="3">
    <location>
        <begin position="536"/>
        <end position="545"/>
    </location>
</feature>
<reference evidence="5 6" key="1">
    <citation type="submission" date="2024-10" db="EMBL/GenBank/DDBJ databases">
        <title>Updated reference genomes for cyclostephanoid diatoms.</title>
        <authorList>
            <person name="Roberts W.R."/>
            <person name="Alverson A.J."/>
        </authorList>
    </citation>
    <scope>NUCLEOTIDE SEQUENCE [LARGE SCALE GENOMIC DNA]</scope>
    <source>
        <strain evidence="5 6">AJA276-08</strain>
    </source>
</reference>
<dbReference type="CDD" id="cd00314">
    <property type="entry name" value="plant_peroxidase_like"/>
    <property type="match status" value="1"/>
</dbReference>
<dbReference type="Proteomes" id="UP001530315">
    <property type="component" value="Unassembled WGS sequence"/>
</dbReference>
<feature type="domain" description="Plant heme peroxidase family profile" evidence="4">
    <location>
        <begin position="144"/>
        <end position="459"/>
    </location>
</feature>
<comment type="caution">
    <text evidence="5">The sequence shown here is derived from an EMBL/GenBank/DDBJ whole genome shotgun (WGS) entry which is preliminary data.</text>
</comment>
<evidence type="ECO:0000313" key="6">
    <source>
        <dbReference type="Proteomes" id="UP001530315"/>
    </source>
</evidence>
<dbReference type="Gene3D" id="1.10.520.10">
    <property type="match status" value="1"/>
</dbReference>